<dbReference type="InterPro" id="IPR036915">
    <property type="entry name" value="Cyclin-like_sf"/>
</dbReference>
<keyword evidence="8" id="KW-1185">Reference proteome</keyword>
<keyword evidence="2" id="KW-0597">Phosphoprotein</keyword>
<feature type="compositionally biased region" description="Polar residues" evidence="5">
    <location>
        <begin position="241"/>
        <end position="251"/>
    </location>
</feature>
<dbReference type="Pfam" id="PF00134">
    <property type="entry name" value="Cyclin_N"/>
    <property type="match status" value="1"/>
</dbReference>
<dbReference type="FunFam" id="1.10.472.10:FF:000020">
    <property type="entry name" value="CDK5 and ABL1 enzyme substrate 1"/>
    <property type="match status" value="1"/>
</dbReference>
<dbReference type="PANTHER" id="PTHR22896:SF0">
    <property type="entry name" value="CYCLIN N-TERMINAL DOMAIN-CONTAINING PROTEIN"/>
    <property type="match status" value="1"/>
</dbReference>
<evidence type="ECO:0000256" key="2">
    <source>
        <dbReference type="ARBA" id="ARBA00022553"/>
    </source>
</evidence>
<evidence type="ECO:0000313" key="8">
    <source>
        <dbReference type="Proteomes" id="UP000719412"/>
    </source>
</evidence>
<evidence type="ECO:0000256" key="1">
    <source>
        <dbReference type="ARBA" id="ARBA00008742"/>
    </source>
</evidence>
<evidence type="ECO:0000256" key="5">
    <source>
        <dbReference type="SAM" id="MobiDB-lite"/>
    </source>
</evidence>
<dbReference type="InterPro" id="IPR012388">
    <property type="entry name" value="CABLES1/2"/>
</dbReference>
<evidence type="ECO:0000313" key="7">
    <source>
        <dbReference type="EMBL" id="KAH0809638.1"/>
    </source>
</evidence>
<dbReference type="GO" id="GO:0051726">
    <property type="term" value="P:regulation of cell cycle"/>
    <property type="evidence" value="ECO:0007669"/>
    <property type="project" value="InterPro"/>
</dbReference>
<dbReference type="Gene3D" id="1.10.472.10">
    <property type="entry name" value="Cyclin-like"/>
    <property type="match status" value="1"/>
</dbReference>
<comment type="caution">
    <text evidence="7">The sequence shown here is derived from an EMBL/GenBank/DDBJ whole genome shotgun (WGS) entry which is preliminary data.</text>
</comment>
<feature type="region of interest" description="Disordered" evidence="5">
    <location>
        <begin position="145"/>
        <end position="188"/>
    </location>
</feature>
<dbReference type="AlphaFoldDB" id="A0A8J6H7U2"/>
<organism evidence="7 8">
    <name type="scientific">Tenebrio molitor</name>
    <name type="common">Yellow mealworm beetle</name>
    <dbReference type="NCBI Taxonomy" id="7067"/>
    <lineage>
        <taxon>Eukaryota</taxon>
        <taxon>Metazoa</taxon>
        <taxon>Ecdysozoa</taxon>
        <taxon>Arthropoda</taxon>
        <taxon>Hexapoda</taxon>
        <taxon>Insecta</taxon>
        <taxon>Pterygota</taxon>
        <taxon>Neoptera</taxon>
        <taxon>Endopterygota</taxon>
        <taxon>Coleoptera</taxon>
        <taxon>Polyphaga</taxon>
        <taxon>Cucujiformia</taxon>
        <taxon>Tenebrionidae</taxon>
        <taxon>Tenebrio</taxon>
    </lineage>
</organism>
<dbReference type="Proteomes" id="UP000719412">
    <property type="component" value="Unassembled WGS sequence"/>
</dbReference>
<proteinExistence type="inferred from homology"/>
<dbReference type="PIRSF" id="PIRSF025798">
    <property type="entry name" value="Cables"/>
    <property type="match status" value="1"/>
</dbReference>
<dbReference type="EMBL" id="JABDTM020028008">
    <property type="protein sequence ID" value="KAH0809638.1"/>
    <property type="molecule type" value="Genomic_DNA"/>
</dbReference>
<evidence type="ECO:0000256" key="4">
    <source>
        <dbReference type="ARBA" id="ARBA00023306"/>
    </source>
</evidence>
<dbReference type="InterPro" id="IPR006671">
    <property type="entry name" value="Cyclin_N"/>
</dbReference>
<comment type="similarity">
    <text evidence="1">Belongs to the cyclin family.</text>
</comment>
<reference evidence="7" key="2">
    <citation type="submission" date="2021-08" db="EMBL/GenBank/DDBJ databases">
        <authorList>
            <person name="Eriksson T."/>
        </authorList>
    </citation>
    <scope>NUCLEOTIDE SEQUENCE</scope>
    <source>
        <strain evidence="7">Stoneville</strain>
        <tissue evidence="7">Whole head</tissue>
    </source>
</reference>
<reference evidence="7" key="1">
    <citation type="journal article" date="2020" name="J Insects Food Feed">
        <title>The yellow mealworm (Tenebrio molitor) genome: a resource for the emerging insects as food and feed industry.</title>
        <authorList>
            <person name="Eriksson T."/>
            <person name="Andere A."/>
            <person name="Kelstrup H."/>
            <person name="Emery V."/>
            <person name="Picard C."/>
        </authorList>
    </citation>
    <scope>NUCLEOTIDE SEQUENCE</scope>
    <source>
        <strain evidence="7">Stoneville</strain>
        <tissue evidence="7">Whole head</tissue>
    </source>
</reference>
<evidence type="ECO:0000256" key="3">
    <source>
        <dbReference type="ARBA" id="ARBA00022618"/>
    </source>
</evidence>
<feature type="domain" description="Cyclin N-terminal" evidence="6">
    <location>
        <begin position="423"/>
        <end position="509"/>
    </location>
</feature>
<keyword evidence="3" id="KW-0132">Cell division</keyword>
<sequence>MATSLKRNRSRRRIAAITFLSNISLDGSHRDTRLSLLPRNGAIIKTSGLLGATDEPLAEESDGPDDCFTDTDHSKEKIVHPKRKFQKSKHVNVDGLSLSSDSESVITPIKTNLEENAAKSGKDRVGECSSERKIIPTFRKRIAHQGSLGSDSERHHHGSSSESLGPSVARCKTSPAPPSIPESTSSKEVKIIKATKNHRFKDERIVMVTSRYIPFMVCSIIPYKKSNRSEAKRESGRKRTTSGTRPLSSATDGLDPFDSLGVEKGADGQEFSYGYLLVATKPVKEFREKRLNTIDDPTEPGHVSFSVNKRPHHVFARSFSYDQATVRANAHVVAASPPPDNKDDTPTNSLVYHPNLLDDPELIAGKHRTLLTFTSYMTSVIDYVRPSDLKREINDKFREKFPHVQLTLSKLRSLKREMRKIAKAECNIDLVTVAQAYVYFEKLILRGLINKQNRKLCAGASLILSAKLNDVKGDGLKTLLEKTENTFRLNRKELVAAEFAVLVALEFGLHVPTWEIFPHYQRLLYES</sequence>
<gene>
    <name evidence="7" type="ORF">GEV33_013153</name>
</gene>
<name>A0A8J6H7U2_TENMO</name>
<dbReference type="CDD" id="cd20556">
    <property type="entry name" value="CYCLIN_CABLES"/>
    <property type="match status" value="1"/>
</dbReference>
<keyword evidence="4" id="KW-0131">Cell cycle</keyword>
<accession>A0A8J6H7U2</accession>
<protein>
    <recommendedName>
        <fullName evidence="6">Cyclin N-terminal domain-containing protein</fullName>
    </recommendedName>
</protein>
<feature type="region of interest" description="Disordered" evidence="5">
    <location>
        <begin position="226"/>
        <end position="261"/>
    </location>
</feature>
<dbReference type="GO" id="GO:0005829">
    <property type="term" value="C:cytosol"/>
    <property type="evidence" value="ECO:0007669"/>
    <property type="project" value="UniProtKB-ARBA"/>
</dbReference>
<dbReference type="SUPFAM" id="SSF47954">
    <property type="entry name" value="Cyclin-like"/>
    <property type="match status" value="1"/>
</dbReference>
<dbReference type="PANTHER" id="PTHR22896">
    <property type="entry name" value="CDK5 AND ABL1 ENZYME SUBSTRATE 1"/>
    <property type="match status" value="1"/>
</dbReference>
<dbReference type="GO" id="GO:0051301">
    <property type="term" value="P:cell division"/>
    <property type="evidence" value="ECO:0007669"/>
    <property type="project" value="UniProtKB-KW"/>
</dbReference>
<evidence type="ECO:0000259" key="6">
    <source>
        <dbReference type="Pfam" id="PF00134"/>
    </source>
</evidence>